<dbReference type="AlphaFoldDB" id="A0A9N9SH66"/>
<dbReference type="InterPro" id="IPR000832">
    <property type="entry name" value="GPCR_2_secretin-like"/>
</dbReference>
<evidence type="ECO:0000313" key="14">
    <source>
        <dbReference type="Proteomes" id="UP001153737"/>
    </source>
</evidence>
<dbReference type="GO" id="GO:0007166">
    <property type="term" value="P:cell surface receptor signaling pathway"/>
    <property type="evidence" value="ECO:0007669"/>
    <property type="project" value="InterPro"/>
</dbReference>
<dbReference type="PANTHER" id="PTHR45620:SF1">
    <property type="entry name" value="G-PROTEIN COUPLED RECEPTORS FAMILY 2 PROFILE 2 DOMAIN-CONTAINING PROTEIN"/>
    <property type="match status" value="1"/>
</dbReference>
<dbReference type="PROSITE" id="PS50261">
    <property type="entry name" value="G_PROTEIN_RECEP_F2_4"/>
    <property type="match status" value="1"/>
</dbReference>
<evidence type="ECO:0000256" key="9">
    <source>
        <dbReference type="ARBA" id="ARBA00023224"/>
    </source>
</evidence>
<feature type="transmembrane region" description="Helical" evidence="10">
    <location>
        <begin position="405"/>
        <end position="423"/>
    </location>
</feature>
<evidence type="ECO:0000313" key="13">
    <source>
        <dbReference type="EMBL" id="CAG9823095.1"/>
    </source>
</evidence>
<evidence type="ECO:0000256" key="5">
    <source>
        <dbReference type="ARBA" id="ARBA00022989"/>
    </source>
</evidence>
<proteinExistence type="inferred from homology"/>
<dbReference type="PRINTS" id="PR00249">
    <property type="entry name" value="GPCRSECRETIN"/>
</dbReference>
<keyword evidence="4 10" id="KW-0812">Transmembrane</keyword>
<dbReference type="OrthoDB" id="16753at2759"/>
<dbReference type="Pfam" id="PF02793">
    <property type="entry name" value="HRM"/>
    <property type="match status" value="1"/>
</dbReference>
<evidence type="ECO:0008006" key="15">
    <source>
        <dbReference type="Google" id="ProtNLM"/>
    </source>
</evidence>
<dbReference type="GO" id="GO:0007188">
    <property type="term" value="P:adenylate cyclase-modulating G protein-coupled receptor signaling pathway"/>
    <property type="evidence" value="ECO:0007669"/>
    <property type="project" value="TreeGrafter"/>
</dbReference>
<protein>
    <recommendedName>
        <fullName evidence="15">Parathyroid hormone/parathyroid hormone-related peptide receptor</fullName>
    </recommendedName>
</protein>
<dbReference type="GO" id="GO:0008528">
    <property type="term" value="F:G protein-coupled peptide receptor activity"/>
    <property type="evidence" value="ECO:0007669"/>
    <property type="project" value="TreeGrafter"/>
</dbReference>
<dbReference type="GO" id="GO:0017046">
    <property type="term" value="F:peptide hormone binding"/>
    <property type="evidence" value="ECO:0007669"/>
    <property type="project" value="TreeGrafter"/>
</dbReference>
<keyword evidence="7 10" id="KW-0472">Membrane</keyword>
<keyword evidence="5 10" id="KW-1133">Transmembrane helix</keyword>
<feature type="transmembrane region" description="Helical" evidence="10">
    <location>
        <begin position="317"/>
        <end position="338"/>
    </location>
</feature>
<evidence type="ECO:0000259" key="12">
    <source>
        <dbReference type="PROSITE" id="PS50261"/>
    </source>
</evidence>
<dbReference type="InterPro" id="IPR036445">
    <property type="entry name" value="GPCR_2_extracell_dom_sf"/>
</dbReference>
<keyword evidence="9" id="KW-0807">Transducer</keyword>
<evidence type="ECO:0000256" key="8">
    <source>
        <dbReference type="ARBA" id="ARBA00023170"/>
    </source>
</evidence>
<feature type="transmembrane region" description="Helical" evidence="10">
    <location>
        <begin position="283"/>
        <end position="305"/>
    </location>
</feature>
<dbReference type="Gene3D" id="4.10.1240.10">
    <property type="entry name" value="GPCR, family 2, extracellular hormone receptor domain"/>
    <property type="match status" value="1"/>
</dbReference>
<sequence>MQTRLRFIYCRRNPDSCMYTTKDYEEFNQWKYENRIIAIDETVLLAYFQKLLRASAQKGLSKGLKEEEERDMDEQQVIEHLEKKCLSGSLDNDSDGNVTCPVVFDGYLCWPATLRGQLARQPCSGNFLKSTLEGWASRQCTDNATWWIPDGLTAAWSNLTQCGTFFVYTNATALPPALLDPIYPVWLPRIKAVSYFGYAVSVACLVVAICIFVSIKRLHCARNKLHLNLFVSFILRSLLSVLKDGLFVRGTALPQDVFYDDEGQPKFPEDITYSWVCKAIVSIRYYFILANFVFMLMEGLYLHNLMFLKLFSDNHKVHIYCLIGWGLPVFFLVPWIILRTVFEDVICWTEKDNPYITLIFIDVPIGTTVVINFILFLIIVRVLTVKLNSVWIQQRKMKYRKLMKATLILIPLFGVPYSFSLLMSIYTKQSPMLDIIWLLFDQVFSAFQGLFAALVYCLLNSEVQTEIRRKYSSMKDRSDSREFRRSRTISNTQQCSLPVEEAAENLQDFVLDKRNPQEVVINKEQKECYF</sequence>
<evidence type="ECO:0000256" key="4">
    <source>
        <dbReference type="ARBA" id="ARBA00022692"/>
    </source>
</evidence>
<evidence type="ECO:0000256" key="6">
    <source>
        <dbReference type="ARBA" id="ARBA00023040"/>
    </source>
</evidence>
<keyword evidence="8" id="KW-0675">Receptor</keyword>
<dbReference type="SUPFAM" id="SSF111418">
    <property type="entry name" value="Hormone receptor domain"/>
    <property type="match status" value="1"/>
</dbReference>
<dbReference type="Proteomes" id="UP001153737">
    <property type="component" value="Chromosome 6"/>
</dbReference>
<feature type="transmembrane region" description="Helical" evidence="10">
    <location>
        <begin position="435"/>
        <end position="459"/>
    </location>
</feature>
<dbReference type="PANTHER" id="PTHR45620">
    <property type="entry name" value="PDF RECEPTOR-LIKE PROTEIN-RELATED"/>
    <property type="match status" value="1"/>
</dbReference>
<dbReference type="Gene3D" id="1.20.1070.10">
    <property type="entry name" value="Rhodopsin 7-helix transmembrane proteins"/>
    <property type="match status" value="1"/>
</dbReference>
<dbReference type="SMART" id="SM00008">
    <property type="entry name" value="HormR"/>
    <property type="match status" value="1"/>
</dbReference>
<evidence type="ECO:0000256" key="1">
    <source>
        <dbReference type="ARBA" id="ARBA00004651"/>
    </source>
</evidence>
<reference evidence="13" key="1">
    <citation type="submission" date="2022-01" db="EMBL/GenBank/DDBJ databases">
        <authorList>
            <person name="King R."/>
        </authorList>
    </citation>
    <scope>NUCLEOTIDE SEQUENCE</scope>
</reference>
<dbReference type="InterPro" id="IPR017981">
    <property type="entry name" value="GPCR_2-like_7TM"/>
</dbReference>
<feature type="transmembrane region" description="Helical" evidence="10">
    <location>
        <begin position="225"/>
        <end position="242"/>
    </location>
</feature>
<dbReference type="PROSITE" id="PS50227">
    <property type="entry name" value="G_PROTEIN_RECEP_F2_3"/>
    <property type="match status" value="1"/>
</dbReference>
<keyword evidence="6" id="KW-0297">G-protein coupled receptor</keyword>
<feature type="transmembrane region" description="Helical" evidence="10">
    <location>
        <begin position="195"/>
        <end position="213"/>
    </location>
</feature>
<organism evidence="13 14">
    <name type="scientific">Phaedon cochleariae</name>
    <name type="common">Mustard beetle</name>
    <dbReference type="NCBI Taxonomy" id="80249"/>
    <lineage>
        <taxon>Eukaryota</taxon>
        <taxon>Metazoa</taxon>
        <taxon>Ecdysozoa</taxon>
        <taxon>Arthropoda</taxon>
        <taxon>Hexapoda</taxon>
        <taxon>Insecta</taxon>
        <taxon>Pterygota</taxon>
        <taxon>Neoptera</taxon>
        <taxon>Endopterygota</taxon>
        <taxon>Coleoptera</taxon>
        <taxon>Polyphaga</taxon>
        <taxon>Cucujiformia</taxon>
        <taxon>Chrysomeloidea</taxon>
        <taxon>Chrysomelidae</taxon>
        <taxon>Chrysomelinae</taxon>
        <taxon>Chrysomelini</taxon>
        <taxon>Phaedon</taxon>
    </lineage>
</organism>
<feature type="domain" description="G-protein coupled receptors family 2 profile 2" evidence="12">
    <location>
        <begin position="190"/>
        <end position="460"/>
    </location>
</feature>
<keyword evidence="3" id="KW-1003">Cell membrane</keyword>
<comment type="subcellular location">
    <subcellularLocation>
        <location evidence="1">Cell membrane</location>
        <topology evidence="1">Multi-pass membrane protein</topology>
    </subcellularLocation>
</comment>
<dbReference type="Pfam" id="PF00002">
    <property type="entry name" value="7tm_2"/>
    <property type="match status" value="1"/>
</dbReference>
<dbReference type="InterPro" id="IPR050332">
    <property type="entry name" value="GPCR_2"/>
</dbReference>
<feature type="domain" description="G-protein coupled receptors family 2 profile 1" evidence="11">
    <location>
        <begin position="84"/>
        <end position="166"/>
    </location>
</feature>
<accession>A0A9N9SH66</accession>
<reference evidence="13" key="2">
    <citation type="submission" date="2022-10" db="EMBL/GenBank/DDBJ databases">
        <authorList>
            <consortium name="ENA_rothamsted_submissions"/>
            <consortium name="culmorum"/>
            <person name="King R."/>
        </authorList>
    </citation>
    <scope>NUCLEOTIDE SEQUENCE</scope>
</reference>
<keyword evidence="14" id="KW-1185">Reference proteome</keyword>
<evidence type="ECO:0000256" key="7">
    <source>
        <dbReference type="ARBA" id="ARBA00023136"/>
    </source>
</evidence>
<evidence type="ECO:0000256" key="2">
    <source>
        <dbReference type="ARBA" id="ARBA00005314"/>
    </source>
</evidence>
<name>A0A9N9SH66_PHACE</name>
<evidence type="ECO:0000256" key="3">
    <source>
        <dbReference type="ARBA" id="ARBA00022475"/>
    </source>
</evidence>
<gene>
    <name evidence="13" type="ORF">PHAECO_LOCUS9885</name>
</gene>
<dbReference type="EMBL" id="OU896712">
    <property type="protein sequence ID" value="CAG9823095.1"/>
    <property type="molecule type" value="Genomic_DNA"/>
</dbReference>
<evidence type="ECO:0000259" key="11">
    <source>
        <dbReference type="PROSITE" id="PS50227"/>
    </source>
</evidence>
<dbReference type="InterPro" id="IPR001879">
    <property type="entry name" value="GPCR_2_extracellular_dom"/>
</dbReference>
<feature type="transmembrane region" description="Helical" evidence="10">
    <location>
        <begin position="358"/>
        <end position="384"/>
    </location>
</feature>
<evidence type="ECO:0000256" key="10">
    <source>
        <dbReference type="SAM" id="Phobius"/>
    </source>
</evidence>
<dbReference type="GO" id="GO:0005886">
    <property type="term" value="C:plasma membrane"/>
    <property type="evidence" value="ECO:0007669"/>
    <property type="project" value="UniProtKB-SubCell"/>
</dbReference>
<dbReference type="SUPFAM" id="SSF81321">
    <property type="entry name" value="Family A G protein-coupled receptor-like"/>
    <property type="match status" value="1"/>
</dbReference>
<comment type="similarity">
    <text evidence="2">Belongs to the G-protein coupled receptor 2 family.</text>
</comment>